<dbReference type="Proteomes" id="UP000320776">
    <property type="component" value="Chromosome"/>
</dbReference>
<dbReference type="Pfam" id="PF13289">
    <property type="entry name" value="SIR2_2"/>
    <property type="match status" value="1"/>
</dbReference>
<keyword evidence="2" id="KW-1185">Reference proteome</keyword>
<proteinExistence type="predicted"/>
<dbReference type="EMBL" id="CP036259">
    <property type="protein sequence ID" value="QDR81124.1"/>
    <property type="molecule type" value="Genomic_DNA"/>
</dbReference>
<sequence length="353" mass="40654">MINTTILLGGGASAAEGAPVQNLLFKKYFKALREKKNYSDRKRVSELCDYFKQMFFIDVLQDDLDAIEFPTFEEAIGLLDLAVRKRQSFKEFDLENIAKSSNRIGFIRQYLVLLMAEVLEDRTAAVKGLHRVLVDRLSELGCLADTVFLSTNYDVLIDQALIGRNDIAVDYGIDFSNYQSPACSAHQHKPVINLYKVHGSLNWSYCPTCNTLKLLNCQQGLLRLHTEPSQALCANCQSIKMPVIVPPTFFKNMSNNFINIVWHKTETCLRDVSHIIFCGYSFPDADMHIKYLLKRIQTNRPDRLRITVINNYPGKKQEKIDEEQKRYTRFLGTGIRYTDNTFEDFCRQPENFL</sequence>
<name>A0A517DUU1_9FIRM</name>
<organism evidence="1 2">
    <name type="scientific">Sporomusa termitida</name>
    <dbReference type="NCBI Taxonomy" id="2377"/>
    <lineage>
        <taxon>Bacteria</taxon>
        <taxon>Bacillati</taxon>
        <taxon>Bacillota</taxon>
        <taxon>Negativicutes</taxon>
        <taxon>Selenomonadales</taxon>
        <taxon>Sporomusaceae</taxon>
        <taxon>Sporomusa</taxon>
    </lineage>
</organism>
<dbReference type="AlphaFoldDB" id="A0A517DUU1"/>
<dbReference type="InterPro" id="IPR029035">
    <property type="entry name" value="DHS-like_NAD/FAD-binding_dom"/>
</dbReference>
<dbReference type="OrthoDB" id="7054911at2"/>
<evidence type="ECO:0000313" key="2">
    <source>
        <dbReference type="Proteomes" id="UP000320776"/>
    </source>
</evidence>
<dbReference type="RefSeq" id="WP_144350660.1">
    <property type="nucleotide sequence ID" value="NZ_CP036259.1"/>
</dbReference>
<accession>A0A517DUU1</accession>
<dbReference type="KEGG" id="sted:SPTER_24810"/>
<protein>
    <submittedName>
        <fullName evidence="1">SIR2-like domain protein</fullName>
    </submittedName>
</protein>
<dbReference type="SUPFAM" id="SSF52467">
    <property type="entry name" value="DHS-like NAD/FAD-binding domain"/>
    <property type="match status" value="1"/>
</dbReference>
<evidence type="ECO:0000313" key="1">
    <source>
        <dbReference type="EMBL" id="QDR81124.1"/>
    </source>
</evidence>
<reference evidence="1 2" key="1">
    <citation type="submission" date="2019-02" db="EMBL/GenBank/DDBJ databases">
        <title>Closed genome of Sporomusa termitida DSM 4440.</title>
        <authorList>
            <person name="Poehlein A."/>
            <person name="Daniel R."/>
        </authorList>
    </citation>
    <scope>NUCLEOTIDE SEQUENCE [LARGE SCALE GENOMIC DNA]</scope>
    <source>
        <strain evidence="1 2">DSM 4440</strain>
    </source>
</reference>
<gene>
    <name evidence="1" type="ORF">SPTER_24810</name>
</gene>